<dbReference type="FunFam" id="2.60.40.10:FF:000270">
    <property type="entry name" value="Cell surface protein"/>
    <property type="match status" value="1"/>
</dbReference>
<dbReference type="InterPro" id="IPR011042">
    <property type="entry name" value="6-blade_b-propeller_TolB-like"/>
</dbReference>
<dbReference type="PROSITE" id="PS50093">
    <property type="entry name" value="PKD"/>
    <property type="match status" value="1"/>
</dbReference>
<reference evidence="3 4" key="1">
    <citation type="submission" date="2019-02" db="EMBL/GenBank/DDBJ databases">
        <title>Deep-cultivation of Planctomycetes and their phenomic and genomic characterization uncovers novel biology.</title>
        <authorList>
            <person name="Wiegand S."/>
            <person name="Jogler M."/>
            <person name="Boedeker C."/>
            <person name="Pinto D."/>
            <person name="Vollmers J."/>
            <person name="Rivas-Marin E."/>
            <person name="Kohn T."/>
            <person name="Peeters S.H."/>
            <person name="Heuer A."/>
            <person name="Rast P."/>
            <person name="Oberbeckmann S."/>
            <person name="Bunk B."/>
            <person name="Jeske O."/>
            <person name="Meyerdierks A."/>
            <person name="Storesund J.E."/>
            <person name="Kallscheuer N."/>
            <person name="Luecker S."/>
            <person name="Lage O.M."/>
            <person name="Pohl T."/>
            <person name="Merkel B.J."/>
            <person name="Hornburger P."/>
            <person name="Mueller R.-W."/>
            <person name="Bruemmer F."/>
            <person name="Labrenz M."/>
            <person name="Spormann A.M."/>
            <person name="Op Den Camp H."/>
            <person name="Overmann J."/>
            <person name="Amann R."/>
            <person name="Jetten M.S.M."/>
            <person name="Mascher T."/>
            <person name="Medema M.H."/>
            <person name="Devos D.P."/>
            <person name="Kaster A.-K."/>
            <person name="Ovreas L."/>
            <person name="Rohde M."/>
            <person name="Galperin M.Y."/>
            <person name="Jogler C."/>
        </authorList>
    </citation>
    <scope>NUCLEOTIDE SEQUENCE [LARGE SCALE GENOMIC DNA]</scope>
    <source>
        <strain evidence="3 4">KOR34</strain>
    </source>
</reference>
<dbReference type="PANTHER" id="PTHR19328:SF13">
    <property type="entry name" value="HIPL1 PROTEIN"/>
    <property type="match status" value="1"/>
</dbReference>
<proteinExistence type="predicted"/>
<dbReference type="InterPro" id="IPR022409">
    <property type="entry name" value="PKD/Chitinase_dom"/>
</dbReference>
<dbReference type="SMART" id="SM00089">
    <property type="entry name" value="PKD"/>
    <property type="match status" value="1"/>
</dbReference>
<organism evidence="3 4">
    <name type="scientific">Posidoniimonas corsicana</name>
    <dbReference type="NCBI Taxonomy" id="1938618"/>
    <lineage>
        <taxon>Bacteria</taxon>
        <taxon>Pseudomonadati</taxon>
        <taxon>Planctomycetota</taxon>
        <taxon>Planctomycetia</taxon>
        <taxon>Pirellulales</taxon>
        <taxon>Lacipirellulaceae</taxon>
        <taxon>Posidoniimonas</taxon>
    </lineage>
</organism>
<dbReference type="InterPro" id="IPR013783">
    <property type="entry name" value="Ig-like_fold"/>
</dbReference>
<dbReference type="Gene3D" id="1.10.1330.10">
    <property type="entry name" value="Dockerin domain"/>
    <property type="match status" value="2"/>
</dbReference>
<dbReference type="Gene3D" id="2.120.10.30">
    <property type="entry name" value="TolB, C-terminal domain"/>
    <property type="match status" value="1"/>
</dbReference>
<sequence length="1189" mass="126534">MNRPQRAGSLRARQPRRLTYEQLEVRQLLTADVFLVNFQPEASFAPTRHLIDSGETFSAQDGNLRYGWNLDHTDAAAERNASPDQRLDTLIEFRPGGVWELQLPNGEYEVTVSVGDPNADAVHYLLAEGQSLLAGEATAAGQFVQAGGTISVTDGRLTLQSPSAADNSTCVNYVYVVGAADASNQAPSAPVIQEPSFPGQVVNPSDVHMEAVGYADPDGNLHANSDWEIWTTDSAGAPLELAWTTIGIGGVERLHTHLGDGVFVNSHSGRGDLMFGAGYLMRVRFRDDGGAVSPWGERVFLTGSATEAFPLELEGVAADPPPHWLDGLGREVDLSPALQSPYLLLESAGGETLIAINASGAPGNSVTTQPMLDGHVDVRLTLFGGSGGLTLGETDLHFVGADGVEHEVYLPAVDLPAGETLYLWVASNGSTFFGSQGQQNPDFSSLARASILGFVALEPGYRVEVAAEGLRLPVNIAFVPNPGPDPDDPQFYVTELYGSVKVVLNNGEVREYASDLLNYNPTGNFPGSGEQGVAGIVVDPASGDVFITRATDADGIEGGPHHGQVVRLHSTDEGRSSSGETVILDMVGETQGQSHQISDISIGPDGNLYVHNGDGFDATTALDLDSFRGKILSLDLDGAPAATNPFYDPADGLTARDFVFAYGFRNPFGGAWRAEDGMLYEVENGPGNNDRLARVESGEGYGWNGSGASMTQNAIYNWTRPHAPVDIAFVQPETFNGSAFPAVVQDTAFVTESGPTWAAGPQENGKRIVRFEIDANGDLADGPIPFVEYQGQGRASVAGIAAGPDGLYFSDLYADLDMQNPTAVGARILRVRYVGLATGSADFISDVRAGDGDLTVQFTDTSTVVGATQWEWDFGDGSTSSDQNPAHTYATQGVFDVRLTVTSEQGERSKTQTDYIVAGYALADTNQDGVVDHTTDVANFVSGWLTTTTGLTTQQALEAGDNNLDGIVDSSDAFRLRRALFEAAGSGGLGGEAMSPLQGDYNLDQVVDQDDYSVWREEYGRAAGSQTALRADGNGDGRVDAADYSVWRDNLGATLTSEQISSSFTEVESSEPRPGMAVQQPESRSHRPRWALAASLSGSSFMAARQEPVEVVVAPESTQWNRSRAAHEEGAPDRARASLDRTWNDTIVDVGPLSAGQRSVQYTAMMHRTVAESLSSDVQASITSVRRGE</sequence>
<dbReference type="Pfam" id="PF18911">
    <property type="entry name" value="PKD_4"/>
    <property type="match status" value="1"/>
</dbReference>
<dbReference type="GO" id="GO:0000272">
    <property type="term" value="P:polysaccharide catabolic process"/>
    <property type="evidence" value="ECO:0007669"/>
    <property type="project" value="InterPro"/>
</dbReference>
<dbReference type="InterPro" id="IPR008979">
    <property type="entry name" value="Galactose-bd-like_sf"/>
</dbReference>
<dbReference type="SUPFAM" id="SSF50952">
    <property type="entry name" value="Soluble quinoprotein glucose dehydrogenase"/>
    <property type="match status" value="1"/>
</dbReference>
<dbReference type="OrthoDB" id="9770043at2"/>
<evidence type="ECO:0000256" key="1">
    <source>
        <dbReference type="SAM" id="MobiDB-lite"/>
    </source>
</evidence>
<dbReference type="Gene3D" id="2.60.40.10">
    <property type="entry name" value="Immunoglobulins"/>
    <property type="match status" value="1"/>
</dbReference>
<dbReference type="AlphaFoldDB" id="A0A5C5V5S5"/>
<dbReference type="EMBL" id="SIHJ01000002">
    <property type="protein sequence ID" value="TWT33914.1"/>
    <property type="molecule type" value="Genomic_DNA"/>
</dbReference>
<gene>
    <name evidence="3" type="primary">yliI_4</name>
    <name evidence="3" type="ORF">KOR34_37500</name>
</gene>
<dbReference type="RefSeq" id="WP_146566922.1">
    <property type="nucleotide sequence ID" value="NZ_SIHJ01000002.1"/>
</dbReference>
<dbReference type="Proteomes" id="UP000316714">
    <property type="component" value="Unassembled WGS sequence"/>
</dbReference>
<dbReference type="InterPro" id="IPR035986">
    <property type="entry name" value="PKD_dom_sf"/>
</dbReference>
<dbReference type="PANTHER" id="PTHR19328">
    <property type="entry name" value="HEDGEHOG-INTERACTING PROTEIN"/>
    <property type="match status" value="1"/>
</dbReference>
<dbReference type="CDD" id="cd00146">
    <property type="entry name" value="PKD"/>
    <property type="match status" value="1"/>
</dbReference>
<keyword evidence="3" id="KW-0560">Oxidoreductase</keyword>
<comment type="caution">
    <text evidence="3">The sequence shown here is derived from an EMBL/GenBank/DDBJ whole genome shotgun (WGS) entry which is preliminary data.</text>
</comment>
<dbReference type="InterPro" id="IPR011041">
    <property type="entry name" value="Quinoprot_gluc/sorb_DH_b-prop"/>
</dbReference>
<protein>
    <submittedName>
        <fullName evidence="3">Soluble aldose sugar dehydrogenase YliI</fullName>
        <ecNumber evidence="3">1.1.5.-</ecNumber>
    </submittedName>
</protein>
<dbReference type="InterPro" id="IPR012938">
    <property type="entry name" value="Glc/Sorbosone_DH"/>
</dbReference>
<dbReference type="InterPro" id="IPR036439">
    <property type="entry name" value="Dockerin_dom_sf"/>
</dbReference>
<dbReference type="EC" id="1.1.5.-" evidence="3"/>
<dbReference type="Gene3D" id="2.60.120.430">
    <property type="entry name" value="Galactose-binding lectin"/>
    <property type="match status" value="1"/>
</dbReference>
<dbReference type="PROSITE" id="PS00018">
    <property type="entry name" value="EF_HAND_1"/>
    <property type="match status" value="1"/>
</dbReference>
<dbReference type="SUPFAM" id="SSF49299">
    <property type="entry name" value="PKD domain"/>
    <property type="match status" value="1"/>
</dbReference>
<keyword evidence="4" id="KW-1185">Reference proteome</keyword>
<dbReference type="InterPro" id="IPR000601">
    <property type="entry name" value="PKD_dom"/>
</dbReference>
<accession>A0A5C5V5S5</accession>
<feature type="domain" description="PKD" evidence="2">
    <location>
        <begin position="839"/>
        <end position="917"/>
    </location>
</feature>
<dbReference type="SUPFAM" id="SSF49785">
    <property type="entry name" value="Galactose-binding domain-like"/>
    <property type="match status" value="1"/>
</dbReference>
<dbReference type="SUPFAM" id="SSF63446">
    <property type="entry name" value="Type I dockerin domain"/>
    <property type="match status" value="1"/>
</dbReference>
<evidence type="ECO:0000313" key="3">
    <source>
        <dbReference type="EMBL" id="TWT33914.1"/>
    </source>
</evidence>
<name>A0A5C5V5S5_9BACT</name>
<dbReference type="Pfam" id="PF07995">
    <property type="entry name" value="GSDH"/>
    <property type="match status" value="1"/>
</dbReference>
<dbReference type="GO" id="GO:0016491">
    <property type="term" value="F:oxidoreductase activity"/>
    <property type="evidence" value="ECO:0007669"/>
    <property type="project" value="UniProtKB-KW"/>
</dbReference>
<feature type="region of interest" description="Disordered" evidence="1">
    <location>
        <begin position="1062"/>
        <end position="1086"/>
    </location>
</feature>
<dbReference type="InterPro" id="IPR018247">
    <property type="entry name" value="EF_Hand_1_Ca_BS"/>
</dbReference>
<evidence type="ECO:0000259" key="2">
    <source>
        <dbReference type="PROSITE" id="PS50093"/>
    </source>
</evidence>
<evidence type="ECO:0000313" key="4">
    <source>
        <dbReference type="Proteomes" id="UP000316714"/>
    </source>
</evidence>